<dbReference type="OrthoDB" id="2430277at2759"/>
<evidence type="ECO:0000313" key="3">
    <source>
        <dbReference type="EMBL" id="GAC72912.1"/>
    </source>
</evidence>
<feature type="compositionally biased region" description="Pro residues" evidence="1">
    <location>
        <begin position="91"/>
        <end position="117"/>
    </location>
</feature>
<dbReference type="STRING" id="1151754.M9MDV4"/>
<gene>
    <name evidence="3" type="ORF">PANT_7d00337</name>
</gene>
<feature type="compositionally biased region" description="Gly residues" evidence="1">
    <location>
        <begin position="34"/>
        <end position="67"/>
    </location>
</feature>
<feature type="compositionally biased region" description="Polar residues" evidence="1">
    <location>
        <begin position="1"/>
        <end position="10"/>
    </location>
</feature>
<reference evidence="4" key="1">
    <citation type="journal article" date="2013" name="Genome Announc.">
        <title>Genome sequence of the basidiomycetous yeast Pseudozyma antarctica T-34, a producer of the glycolipid biosurfactants mannosylerythritol lipids.</title>
        <authorList>
            <person name="Morita T."/>
            <person name="Koike H."/>
            <person name="Koyama Y."/>
            <person name="Hagiwara H."/>
            <person name="Ito E."/>
            <person name="Fukuoka T."/>
            <person name="Imura T."/>
            <person name="Machida M."/>
            <person name="Kitamoto D."/>
        </authorList>
    </citation>
    <scope>NUCLEOTIDE SEQUENCE [LARGE SCALE GENOMIC DNA]</scope>
    <source>
        <strain evidence="4">T-34</strain>
    </source>
</reference>
<proteinExistence type="predicted"/>
<dbReference type="AlphaFoldDB" id="M9MDV4"/>
<evidence type="ECO:0000256" key="1">
    <source>
        <dbReference type="SAM" id="MobiDB-lite"/>
    </source>
</evidence>
<dbReference type="InterPro" id="IPR003124">
    <property type="entry name" value="WH2_dom"/>
</dbReference>
<feature type="compositionally biased region" description="Polar residues" evidence="1">
    <location>
        <begin position="118"/>
        <end position="129"/>
    </location>
</feature>
<dbReference type="Pfam" id="PF02205">
    <property type="entry name" value="WH2"/>
    <property type="match status" value="1"/>
</dbReference>
<name>M9MDV4_PSEA3</name>
<dbReference type="GO" id="GO:0003779">
    <property type="term" value="F:actin binding"/>
    <property type="evidence" value="ECO:0007669"/>
    <property type="project" value="InterPro"/>
</dbReference>
<accession>M9MDV4</accession>
<organism evidence="3 4">
    <name type="scientific">Pseudozyma antarctica (strain T-34)</name>
    <name type="common">Yeast</name>
    <name type="synonym">Candida antarctica</name>
    <dbReference type="NCBI Taxonomy" id="1151754"/>
    <lineage>
        <taxon>Eukaryota</taxon>
        <taxon>Fungi</taxon>
        <taxon>Dikarya</taxon>
        <taxon>Basidiomycota</taxon>
        <taxon>Ustilaginomycotina</taxon>
        <taxon>Ustilaginomycetes</taxon>
        <taxon>Ustilaginales</taxon>
        <taxon>Ustilaginaceae</taxon>
        <taxon>Moesziomyces</taxon>
    </lineage>
</organism>
<feature type="domain" description="WH2" evidence="2">
    <location>
        <begin position="1"/>
        <end position="18"/>
    </location>
</feature>
<dbReference type="EMBL" id="DF196773">
    <property type="protein sequence ID" value="GAC72912.1"/>
    <property type="molecule type" value="Genomic_DNA"/>
</dbReference>
<dbReference type="PROSITE" id="PS51082">
    <property type="entry name" value="WH2"/>
    <property type="match status" value="1"/>
</dbReference>
<evidence type="ECO:0000259" key="2">
    <source>
        <dbReference type="PROSITE" id="PS51082"/>
    </source>
</evidence>
<dbReference type="Proteomes" id="UP000011976">
    <property type="component" value="Unassembled WGS sequence"/>
</dbReference>
<evidence type="ECO:0000313" key="4">
    <source>
        <dbReference type="Proteomes" id="UP000011976"/>
    </source>
</evidence>
<protein>
    <submittedName>
        <fullName evidence="3">Uricase</fullName>
    </submittedName>
</protein>
<feature type="region of interest" description="Disordered" evidence="1">
    <location>
        <begin position="1"/>
        <end position="163"/>
    </location>
</feature>
<sequence>MNAELLSSIQKGKGLKKAVTNDRSAPQIDASKSSGGGGGGGGGGGSAISSGGGPALGGPPGLGGLFAGGMPKLKPSGGTGSTINTSLGKPPSRPGASAPPAPPAAPAPPISRVPSPPLTSGSLSFSPSTNFPPPRAFNASAASQHRYPSGASKGTTFDFASIA</sequence>